<dbReference type="Gene3D" id="3.30.9.10">
    <property type="entry name" value="D-Amino Acid Oxidase, subunit A, domain 2"/>
    <property type="match status" value="1"/>
</dbReference>
<evidence type="ECO:0000313" key="4">
    <source>
        <dbReference type="Proteomes" id="UP000503336"/>
    </source>
</evidence>
<name>A0A7L5BWS8_9RHOB</name>
<proteinExistence type="predicted"/>
<dbReference type="Gene3D" id="3.50.50.60">
    <property type="entry name" value="FAD/NAD(P)-binding domain"/>
    <property type="match status" value="1"/>
</dbReference>
<dbReference type="EMBL" id="CP049056">
    <property type="protein sequence ID" value="QIE56355.1"/>
    <property type="molecule type" value="Genomic_DNA"/>
</dbReference>
<sequence length="364" mass="37798">MVETADVLVVGAGVAGLGAAAHLAASARVIVLEAERAPCLHSTGRSAAVFIKSYGPPGVRAATAASEAFYETPPDGFADAPLLTPRGLLYLDYVGGGLDAMLAATPGMKPVTVDEAVELAPILKRQPIVAAAHELDARDIDIDLLTGGFRRWMRDGGARIVTDAGVTALSRESGVWRAETPAGVFEAPILINAAGAWASAVAAMAGASSIKIQPKRRSAAIVPAPAEYDVSDWPLCADAAEGWYARPTGGKLMVSPADADPVEACDIWPDDMVLAEGIDRFQQAVTFEVTRVERTWAGLRSFSPDGEPVIGFDPGCEGFFWLAGQGGYGIQTAPAFSALTADLVLDRAPALGAAAALLSPDRFV</sequence>
<dbReference type="PANTHER" id="PTHR13847">
    <property type="entry name" value="SARCOSINE DEHYDROGENASE-RELATED"/>
    <property type="match status" value="1"/>
</dbReference>
<reference evidence="3 4" key="1">
    <citation type="submission" date="2020-02" db="EMBL/GenBank/DDBJ databases">
        <title>complete genome sequence of Rhodobacteraceae bacterium.</title>
        <authorList>
            <person name="Park J."/>
            <person name="Kim Y.-S."/>
            <person name="Kim K.-H."/>
        </authorList>
    </citation>
    <scope>NUCLEOTIDE SEQUENCE [LARGE SCALE GENOMIC DNA]</scope>
    <source>
        <strain evidence="3 4">RR4-56</strain>
    </source>
</reference>
<dbReference type="KEGG" id="hdh:G5B40_13310"/>
<dbReference type="GO" id="GO:0016491">
    <property type="term" value="F:oxidoreductase activity"/>
    <property type="evidence" value="ECO:0007669"/>
    <property type="project" value="UniProtKB-KW"/>
</dbReference>
<dbReference type="InterPro" id="IPR006076">
    <property type="entry name" value="FAD-dep_OxRdtase"/>
</dbReference>
<dbReference type="InterPro" id="IPR036188">
    <property type="entry name" value="FAD/NAD-bd_sf"/>
</dbReference>
<dbReference type="RefSeq" id="WP_165099488.1">
    <property type="nucleotide sequence ID" value="NZ_CP049056.1"/>
</dbReference>
<keyword evidence="1" id="KW-0560">Oxidoreductase</keyword>
<evidence type="ECO:0000259" key="2">
    <source>
        <dbReference type="Pfam" id="PF01266"/>
    </source>
</evidence>
<organism evidence="3 4">
    <name type="scientific">Pikeienuella piscinae</name>
    <dbReference type="NCBI Taxonomy" id="2748098"/>
    <lineage>
        <taxon>Bacteria</taxon>
        <taxon>Pseudomonadati</taxon>
        <taxon>Pseudomonadota</taxon>
        <taxon>Alphaproteobacteria</taxon>
        <taxon>Rhodobacterales</taxon>
        <taxon>Paracoccaceae</taxon>
        <taxon>Pikeienuella</taxon>
    </lineage>
</organism>
<dbReference type="AlphaFoldDB" id="A0A7L5BWS8"/>
<feature type="domain" description="FAD dependent oxidoreductase" evidence="2">
    <location>
        <begin position="6"/>
        <end position="343"/>
    </location>
</feature>
<dbReference type="Pfam" id="PF01266">
    <property type="entry name" value="DAO"/>
    <property type="match status" value="1"/>
</dbReference>
<accession>A0A7L5BWS8</accession>
<dbReference type="PANTHER" id="PTHR13847:SF287">
    <property type="entry name" value="FAD-DEPENDENT OXIDOREDUCTASE DOMAIN-CONTAINING PROTEIN 1"/>
    <property type="match status" value="1"/>
</dbReference>
<protein>
    <submittedName>
        <fullName evidence="3">FAD-binding oxidoreductase</fullName>
    </submittedName>
</protein>
<keyword evidence="4" id="KW-1185">Reference proteome</keyword>
<gene>
    <name evidence="3" type="ORF">G5B40_13310</name>
</gene>
<dbReference type="SUPFAM" id="SSF51905">
    <property type="entry name" value="FAD/NAD(P)-binding domain"/>
    <property type="match status" value="1"/>
</dbReference>
<evidence type="ECO:0000313" key="3">
    <source>
        <dbReference type="EMBL" id="QIE56355.1"/>
    </source>
</evidence>
<dbReference type="Proteomes" id="UP000503336">
    <property type="component" value="Chromosome"/>
</dbReference>
<dbReference type="GO" id="GO:0005737">
    <property type="term" value="C:cytoplasm"/>
    <property type="evidence" value="ECO:0007669"/>
    <property type="project" value="TreeGrafter"/>
</dbReference>
<evidence type="ECO:0000256" key="1">
    <source>
        <dbReference type="ARBA" id="ARBA00023002"/>
    </source>
</evidence>